<organism evidence="2 3">
    <name type="scientific">Drosophila gunungcola</name>
    <name type="common">fruit fly</name>
    <dbReference type="NCBI Taxonomy" id="103775"/>
    <lineage>
        <taxon>Eukaryota</taxon>
        <taxon>Metazoa</taxon>
        <taxon>Ecdysozoa</taxon>
        <taxon>Arthropoda</taxon>
        <taxon>Hexapoda</taxon>
        <taxon>Insecta</taxon>
        <taxon>Pterygota</taxon>
        <taxon>Neoptera</taxon>
        <taxon>Endopterygota</taxon>
        <taxon>Diptera</taxon>
        <taxon>Brachycera</taxon>
        <taxon>Muscomorpha</taxon>
        <taxon>Ephydroidea</taxon>
        <taxon>Drosophilidae</taxon>
        <taxon>Drosophila</taxon>
        <taxon>Sophophora</taxon>
    </lineage>
</organism>
<feature type="compositionally biased region" description="Basic residues" evidence="1">
    <location>
        <begin position="71"/>
        <end position="90"/>
    </location>
</feature>
<protein>
    <submittedName>
        <fullName evidence="2">Uncharacterized protein</fullName>
    </submittedName>
</protein>
<dbReference type="Proteomes" id="UP001059596">
    <property type="component" value="Unassembled WGS sequence"/>
</dbReference>
<evidence type="ECO:0000313" key="3">
    <source>
        <dbReference type="Proteomes" id="UP001059596"/>
    </source>
</evidence>
<name>A0A9P9YG14_9MUSC</name>
<dbReference type="AlphaFoldDB" id="A0A9P9YG14"/>
<comment type="caution">
    <text evidence="2">The sequence shown here is derived from an EMBL/GenBank/DDBJ whole genome shotgun (WGS) entry which is preliminary data.</text>
</comment>
<gene>
    <name evidence="2" type="ORF">M5D96_011026</name>
</gene>
<accession>A0A9P9YG14</accession>
<evidence type="ECO:0000256" key="1">
    <source>
        <dbReference type="SAM" id="MobiDB-lite"/>
    </source>
</evidence>
<proteinExistence type="predicted"/>
<feature type="region of interest" description="Disordered" evidence="1">
    <location>
        <begin position="64"/>
        <end position="90"/>
    </location>
</feature>
<feature type="non-terminal residue" evidence="2">
    <location>
        <position position="90"/>
    </location>
</feature>
<reference evidence="2" key="1">
    <citation type="journal article" date="2023" name="Genome Biol. Evol.">
        <title>Long-read-based Genome Assembly of Drosophila gunungcola Reveals Fewer Chemosensory Genes in Flower-breeding Species.</title>
        <authorList>
            <person name="Negi A."/>
            <person name="Liao B.Y."/>
            <person name="Yeh S.D."/>
        </authorList>
    </citation>
    <scope>NUCLEOTIDE SEQUENCE</scope>
    <source>
        <strain evidence="2">Sukarami</strain>
    </source>
</reference>
<evidence type="ECO:0000313" key="2">
    <source>
        <dbReference type="EMBL" id="KAI8036166.1"/>
    </source>
</evidence>
<sequence length="90" mass="10956">RSQLVSVRPPELFPLVRSRNKFRDKQEKTESCNFLFCFRQYFFYVRIFTATFSKTKNIRVSPVVRNSGRENRRKRGRKVKTKKRKLLIKL</sequence>
<dbReference type="EMBL" id="JAMKOV010000022">
    <property type="protein sequence ID" value="KAI8036166.1"/>
    <property type="molecule type" value="Genomic_DNA"/>
</dbReference>
<keyword evidence="3" id="KW-1185">Reference proteome</keyword>